<dbReference type="EMBL" id="DTGZ01000058">
    <property type="protein sequence ID" value="HGV97284.1"/>
    <property type="molecule type" value="Genomic_DNA"/>
</dbReference>
<comment type="caution">
    <text evidence="2">The sequence shown here is derived from an EMBL/GenBank/DDBJ whole genome shotgun (WGS) entry which is preliminary data.</text>
</comment>
<dbReference type="InterPro" id="IPR015943">
    <property type="entry name" value="WD40/YVTN_repeat-like_dom_sf"/>
</dbReference>
<dbReference type="InterPro" id="IPR026444">
    <property type="entry name" value="Secre_tail"/>
</dbReference>
<name>A0A7C4TBB8_UNCW3</name>
<reference evidence="2" key="1">
    <citation type="journal article" date="2020" name="mSystems">
        <title>Genome- and Community-Level Interaction Insights into Carbon Utilization and Element Cycling Functions of Hydrothermarchaeota in Hydrothermal Sediment.</title>
        <authorList>
            <person name="Zhou Z."/>
            <person name="Liu Y."/>
            <person name="Xu W."/>
            <person name="Pan J."/>
            <person name="Luo Z.H."/>
            <person name="Li M."/>
        </authorList>
    </citation>
    <scope>NUCLEOTIDE SEQUENCE [LARGE SCALE GENOMIC DNA]</scope>
    <source>
        <strain evidence="2">SpSt-774</strain>
    </source>
</reference>
<accession>A0A7C4TBB8</accession>
<dbReference type="Pfam" id="PF18962">
    <property type="entry name" value="Por_Secre_tail"/>
    <property type="match status" value="1"/>
</dbReference>
<sequence>MFINGGFMKPSNNCVSLSLRYIVSSFRRFSTSSFFRFFGSPFLRFSLSSCLPFFLLFCLTVSLSPGALYVFTEAGRLARSTDDGAHWTWLSTPLPGTDCVDMTSDPNHFIYVLTRTGEVHRSIDQGLSWTPRGNIPVFDARAIWVITGLTFVLTQSGDLYQRSNATGNWSLVGNIGASDCVDFVPNPGGDRYLVFTKNGDVWEVLPTPFTKFLLGNIGSSAVIGATTLNNAVLAVTEQGDVARSTNGGVTWNWVGAVSQIPVTGIVNNGPNIYLTTNAGEIVRSTNQGSNWFWRGNVSQVGIGGIISDTLAVIGIEDSSGIETIQILSVYPNPSCGMFTIRYVVSHWGWIKIRLFDILGRLAETCWQGDVEKGDNIVNLVLQKKGVYFLMIESSKARAVKKVILE</sequence>
<dbReference type="NCBIfam" id="TIGR04183">
    <property type="entry name" value="Por_Secre_tail"/>
    <property type="match status" value="1"/>
</dbReference>
<evidence type="ECO:0000313" key="2">
    <source>
        <dbReference type="EMBL" id="HGV97284.1"/>
    </source>
</evidence>
<dbReference type="Gene3D" id="2.130.10.10">
    <property type="entry name" value="YVTN repeat-like/Quinoprotein amine dehydrogenase"/>
    <property type="match status" value="2"/>
</dbReference>
<organism evidence="2">
    <name type="scientific">candidate division WOR-3 bacterium</name>
    <dbReference type="NCBI Taxonomy" id="2052148"/>
    <lineage>
        <taxon>Bacteria</taxon>
        <taxon>Bacteria division WOR-3</taxon>
    </lineage>
</organism>
<protein>
    <submittedName>
        <fullName evidence="2">T9SS type A sorting domain-containing protein</fullName>
    </submittedName>
</protein>
<proteinExistence type="predicted"/>
<feature type="domain" description="Secretion system C-terminal sorting" evidence="1">
    <location>
        <begin position="329"/>
        <end position="403"/>
    </location>
</feature>
<gene>
    <name evidence="2" type="ORF">ENV60_03180</name>
</gene>
<evidence type="ECO:0000259" key="1">
    <source>
        <dbReference type="Pfam" id="PF18962"/>
    </source>
</evidence>
<dbReference type="AlphaFoldDB" id="A0A7C4TBB8"/>
<dbReference type="SUPFAM" id="SSF110296">
    <property type="entry name" value="Oligoxyloglucan reducing end-specific cellobiohydrolase"/>
    <property type="match status" value="2"/>
</dbReference>